<dbReference type="InterPro" id="IPR007332">
    <property type="entry name" value="DUF411"/>
</dbReference>
<dbReference type="SUPFAM" id="SSF52833">
    <property type="entry name" value="Thioredoxin-like"/>
    <property type="match status" value="1"/>
</dbReference>
<dbReference type="EMBL" id="AP014936">
    <property type="protein sequence ID" value="BAU47593.1"/>
    <property type="molecule type" value="Genomic_DNA"/>
</dbReference>
<dbReference type="Gene3D" id="3.40.30.10">
    <property type="entry name" value="Glutaredoxin"/>
    <property type="match status" value="1"/>
</dbReference>
<organism evidence="1 2">
    <name type="scientific">Sulfurifustis variabilis</name>
    <dbReference type="NCBI Taxonomy" id="1675686"/>
    <lineage>
        <taxon>Bacteria</taxon>
        <taxon>Pseudomonadati</taxon>
        <taxon>Pseudomonadota</taxon>
        <taxon>Gammaproteobacteria</taxon>
        <taxon>Acidiferrobacterales</taxon>
        <taxon>Acidiferrobacteraceae</taxon>
        <taxon>Sulfurifustis</taxon>
    </lineage>
</organism>
<dbReference type="KEGG" id="sva:SVA_1014"/>
<reference evidence="1 2" key="1">
    <citation type="submission" date="2015-08" db="EMBL/GenBank/DDBJ databases">
        <title>Complete genome sequence of Sulfurifustis variabilis.</title>
        <authorList>
            <person name="Miura A."/>
            <person name="Kojima H."/>
            <person name="Fukui M."/>
        </authorList>
    </citation>
    <scope>NUCLEOTIDE SEQUENCE [LARGE SCALE GENOMIC DNA]</scope>
    <source>
        <strain evidence="2">skN76</strain>
    </source>
</reference>
<evidence type="ECO:0000313" key="1">
    <source>
        <dbReference type="EMBL" id="BAU47593.1"/>
    </source>
</evidence>
<evidence type="ECO:0000313" key="2">
    <source>
        <dbReference type="Proteomes" id="UP000218899"/>
    </source>
</evidence>
<accession>A0A1B4V275</accession>
<dbReference type="RefSeq" id="WP_096459651.1">
    <property type="nucleotide sequence ID" value="NZ_AP014936.1"/>
</dbReference>
<sequence>MRASARYGLMVLLLGFAGGIVFWSVQGSAGEVTVYKSPTCGCCKEWVKHLEANGFEVTTRDVGDVTPQKAKHGVRPELASCHTALVDGYVVEGHVPAADLKRLLRERPAVKGLSVPGMPMGSPGMEGPYKERYDVLTFDDAGRTTVYARH</sequence>
<protein>
    <submittedName>
        <fullName evidence="1">Metal-binding protein</fullName>
    </submittedName>
</protein>
<dbReference type="AlphaFoldDB" id="A0A1B4V275"/>
<gene>
    <name evidence="1" type="ORF">SVA_1014</name>
</gene>
<dbReference type="OrthoDB" id="14727at2"/>
<dbReference type="Pfam" id="PF04214">
    <property type="entry name" value="DUF411"/>
    <property type="match status" value="1"/>
</dbReference>
<keyword evidence="2" id="KW-1185">Reference proteome</keyword>
<proteinExistence type="predicted"/>
<name>A0A1B4V275_9GAMM</name>
<dbReference type="Proteomes" id="UP000218899">
    <property type="component" value="Chromosome"/>
</dbReference>
<dbReference type="InterPro" id="IPR036249">
    <property type="entry name" value="Thioredoxin-like_sf"/>
</dbReference>